<dbReference type="EMBL" id="JARFVA010000001">
    <property type="protein sequence ID" value="MDF0706678.1"/>
    <property type="molecule type" value="Genomic_DNA"/>
</dbReference>
<dbReference type="RefSeq" id="WP_275648708.1">
    <property type="nucleotide sequence ID" value="NZ_JARFVA010000001.1"/>
</dbReference>
<organism evidence="9 10">
    <name type="scientific">Flagellimonas okinawensis</name>
    <dbReference type="NCBI Taxonomy" id="3031324"/>
    <lineage>
        <taxon>Bacteria</taxon>
        <taxon>Pseudomonadati</taxon>
        <taxon>Bacteroidota</taxon>
        <taxon>Flavobacteriia</taxon>
        <taxon>Flavobacteriales</taxon>
        <taxon>Flavobacteriaceae</taxon>
        <taxon>Flagellimonas</taxon>
    </lineage>
</organism>
<keyword evidence="5 8" id="KW-0812">Transmembrane</keyword>
<evidence type="ECO:0000256" key="4">
    <source>
        <dbReference type="ARBA" id="ARBA00022475"/>
    </source>
</evidence>
<evidence type="ECO:0000256" key="1">
    <source>
        <dbReference type="ARBA" id="ARBA00004651"/>
    </source>
</evidence>
<keyword evidence="10" id="KW-1185">Reference proteome</keyword>
<name>A0ABT5XLB7_9FLAO</name>
<dbReference type="NCBIfam" id="TIGR00842">
    <property type="entry name" value="bcct"/>
    <property type="match status" value="1"/>
</dbReference>
<feature type="transmembrane region" description="Helical" evidence="8">
    <location>
        <begin position="93"/>
        <end position="114"/>
    </location>
</feature>
<evidence type="ECO:0000313" key="10">
    <source>
        <dbReference type="Proteomes" id="UP001217083"/>
    </source>
</evidence>
<evidence type="ECO:0000256" key="8">
    <source>
        <dbReference type="SAM" id="Phobius"/>
    </source>
</evidence>
<feature type="transmembrane region" description="Helical" evidence="8">
    <location>
        <begin position="233"/>
        <end position="252"/>
    </location>
</feature>
<dbReference type="PANTHER" id="PTHR30047">
    <property type="entry name" value="HIGH-AFFINITY CHOLINE TRANSPORT PROTEIN-RELATED"/>
    <property type="match status" value="1"/>
</dbReference>
<feature type="transmembrane region" description="Helical" evidence="8">
    <location>
        <begin position="147"/>
        <end position="166"/>
    </location>
</feature>
<feature type="transmembrane region" description="Helical" evidence="8">
    <location>
        <begin position="349"/>
        <end position="374"/>
    </location>
</feature>
<evidence type="ECO:0000313" key="9">
    <source>
        <dbReference type="EMBL" id="MDF0706678.1"/>
    </source>
</evidence>
<evidence type="ECO:0000256" key="2">
    <source>
        <dbReference type="ARBA" id="ARBA00005658"/>
    </source>
</evidence>
<evidence type="ECO:0000256" key="6">
    <source>
        <dbReference type="ARBA" id="ARBA00022989"/>
    </source>
</evidence>
<keyword evidence="6 8" id="KW-1133">Transmembrane helix</keyword>
<evidence type="ECO:0000256" key="7">
    <source>
        <dbReference type="ARBA" id="ARBA00023136"/>
    </source>
</evidence>
<feature type="transmembrane region" description="Helical" evidence="8">
    <location>
        <begin position="54"/>
        <end position="73"/>
    </location>
</feature>
<feature type="transmembrane region" description="Helical" evidence="8">
    <location>
        <begin position="319"/>
        <end position="337"/>
    </location>
</feature>
<keyword evidence="7 8" id="KW-0472">Membrane</keyword>
<dbReference type="Proteomes" id="UP001217083">
    <property type="component" value="Unassembled WGS sequence"/>
</dbReference>
<feature type="transmembrane region" description="Helical" evidence="8">
    <location>
        <begin position="264"/>
        <end position="284"/>
    </location>
</feature>
<dbReference type="Pfam" id="PF02028">
    <property type="entry name" value="BCCT"/>
    <property type="match status" value="1"/>
</dbReference>
<evidence type="ECO:0000256" key="5">
    <source>
        <dbReference type="ARBA" id="ARBA00022692"/>
    </source>
</evidence>
<keyword evidence="4" id="KW-1003">Cell membrane</keyword>
<feature type="transmembrane region" description="Helical" evidence="8">
    <location>
        <begin position="394"/>
        <end position="420"/>
    </location>
</feature>
<protein>
    <submittedName>
        <fullName evidence="9">BCCT family transporter</fullName>
    </submittedName>
</protein>
<comment type="caution">
    <text evidence="9">The sequence shown here is derived from an EMBL/GenBank/DDBJ whole genome shotgun (WGS) entry which is preliminary data.</text>
</comment>
<accession>A0ABT5XLB7</accession>
<dbReference type="InterPro" id="IPR018093">
    <property type="entry name" value="BCCT_CS"/>
</dbReference>
<comment type="subcellular location">
    <subcellularLocation>
        <location evidence="1">Cell membrane</location>
        <topology evidence="1">Multi-pass membrane protein</topology>
    </subcellularLocation>
</comment>
<feature type="transmembrane region" description="Helical" evidence="8">
    <location>
        <begin position="12"/>
        <end position="34"/>
    </location>
</feature>
<evidence type="ECO:0000256" key="3">
    <source>
        <dbReference type="ARBA" id="ARBA00022448"/>
    </source>
</evidence>
<dbReference type="InterPro" id="IPR000060">
    <property type="entry name" value="BCCT_transptr"/>
</dbReference>
<dbReference type="PANTHER" id="PTHR30047:SF7">
    <property type="entry name" value="HIGH-AFFINITY CHOLINE TRANSPORT PROTEIN"/>
    <property type="match status" value="1"/>
</dbReference>
<comment type="similarity">
    <text evidence="2">Belongs to the BCCT transporter (TC 2.A.15) family.</text>
</comment>
<feature type="transmembrane region" description="Helical" evidence="8">
    <location>
        <begin position="447"/>
        <end position="466"/>
    </location>
</feature>
<dbReference type="PROSITE" id="PS01303">
    <property type="entry name" value="BCCT"/>
    <property type="match status" value="1"/>
</dbReference>
<keyword evidence="3" id="KW-0813">Transport</keyword>
<proteinExistence type="inferred from homology"/>
<reference evidence="9 10" key="1">
    <citation type="submission" date="2023-03" db="EMBL/GenBank/DDBJ databases">
        <title>Muricauda XX sp. nov. and Muricauda XXX sp. nov., two novel species isolated from Okinawa Trough.</title>
        <authorList>
            <person name="Cao W."/>
            <person name="Deng X."/>
        </authorList>
    </citation>
    <scope>NUCLEOTIDE SEQUENCE [LARGE SCALE GENOMIC DNA]</scope>
    <source>
        <strain evidence="9 10">81s02</strain>
    </source>
</reference>
<feature type="transmembrane region" description="Helical" evidence="8">
    <location>
        <begin position="472"/>
        <end position="492"/>
    </location>
</feature>
<gene>
    <name evidence="9" type="ORF">PY091_05580</name>
</gene>
<feature type="transmembrane region" description="Helical" evidence="8">
    <location>
        <begin position="187"/>
        <end position="213"/>
    </location>
</feature>
<sequence length="529" mass="58464">MARKGDKKYFDIHAPVFYPAAVIILATILVSFFYSESLVESFGYFQEKTSEYAGWFFILSMNIFVVAALWFAFSKFGKIRLGGPKARPQFSTFSWFSMLFSAGLGIGLMFYGVAEPMFHFDNPPLPVDTVAERAENAMLFTFLHYGFHGWAPYVIIGLALAFFTFNKGYPLTISSLFRPLIGNKVDGFWGHLIDVLAVIATLFGLATTLGIGVQQIGSGLEFLFGIENTTKTHITLIICITLAATTSVVFGLDKGVRFLSVVNMRLALLFLIFILFIGPTSFIMDGLVQNVGNYLNSLIKVGTWAETYQNNNWQHSWTVFYWAWWISWSPFVGMFIARVSKGRTVKEFILGVLLVPSLLVFVWMSVFGGAAIFVESQGLAPIAQSVSEDLSTALFVLLGEFPLSSITSFIGIVLVTIFFVTSSDSGSLVIDSITSGGKLDAPVGQRIFWALLEGGVAASLLFAGGLKALQSAVISAGLPFAIIILLIIYSLAKEFTKTTHRMWLKAKEKERNAYLEQLKTIINSEDDED</sequence>